<comment type="similarity">
    <text evidence="1 9">Belongs to the aldehyde dehydrogenase family.</text>
</comment>
<dbReference type="GO" id="GO:0018485">
    <property type="term" value="F:salicylaldehyde dehydrogenase (NAD+) activity"/>
    <property type="evidence" value="ECO:0007669"/>
    <property type="project" value="UniProtKB-EC"/>
</dbReference>
<reference evidence="11 12" key="1">
    <citation type="journal article" date="2010" name="Stand. Genomic Sci.">
        <title>Complete genome sequence of Conexibacter woesei type strain (ID131577).</title>
        <authorList>
            <person name="Pukall R."/>
            <person name="Lapidus A."/>
            <person name="Glavina Del Rio T."/>
            <person name="Copeland A."/>
            <person name="Tice H."/>
            <person name="Cheng J.-F."/>
            <person name="Lucas S."/>
            <person name="Chen F."/>
            <person name="Nolan M."/>
            <person name="Bruce D."/>
            <person name="Goodwin L."/>
            <person name="Pitluck S."/>
            <person name="Mavromatis K."/>
            <person name="Ivanova N."/>
            <person name="Ovchinnikova G."/>
            <person name="Pati A."/>
            <person name="Chen A."/>
            <person name="Palaniappan K."/>
            <person name="Land M."/>
            <person name="Hauser L."/>
            <person name="Chang Y.-J."/>
            <person name="Jeffries C.D."/>
            <person name="Chain P."/>
            <person name="Meincke L."/>
            <person name="Sims D."/>
            <person name="Brettin T."/>
            <person name="Detter J.C."/>
            <person name="Rohde M."/>
            <person name="Goeker M."/>
            <person name="Bristow J."/>
            <person name="Eisen J.A."/>
            <person name="Markowitz V."/>
            <person name="Kyrpides N.C."/>
            <person name="Klenk H.-P."/>
            <person name="Hugenholtz P."/>
        </authorList>
    </citation>
    <scope>NUCLEOTIDE SEQUENCE [LARGE SCALE GENOMIC DNA]</scope>
    <source>
        <strain evidence="12">DSM 14684 / CIP 108061 / JCM 11494 / NBRC 100937 / ID131577</strain>
    </source>
</reference>
<dbReference type="AlphaFoldDB" id="D3F8Q6"/>
<evidence type="ECO:0000256" key="3">
    <source>
        <dbReference type="ARBA" id="ARBA00023002"/>
    </source>
</evidence>
<reference evidence="12" key="2">
    <citation type="submission" date="2010-01" db="EMBL/GenBank/DDBJ databases">
        <title>The complete genome of Conexibacter woesei DSM 14684.</title>
        <authorList>
            <consortium name="US DOE Joint Genome Institute (JGI-PGF)"/>
            <person name="Lucas S."/>
            <person name="Copeland A."/>
            <person name="Lapidus A."/>
            <person name="Glavina del Rio T."/>
            <person name="Dalin E."/>
            <person name="Tice H."/>
            <person name="Bruce D."/>
            <person name="Goodwin L."/>
            <person name="Pitluck S."/>
            <person name="Kyrpides N."/>
            <person name="Mavromatis K."/>
            <person name="Ivanova N."/>
            <person name="Mikhailova N."/>
            <person name="Chertkov O."/>
            <person name="Brettin T."/>
            <person name="Detter J.C."/>
            <person name="Han C."/>
            <person name="Larimer F."/>
            <person name="Land M."/>
            <person name="Hauser L."/>
            <person name="Markowitz V."/>
            <person name="Cheng J.-F."/>
            <person name="Hugenholtz P."/>
            <person name="Woyke T."/>
            <person name="Wu D."/>
            <person name="Pukall R."/>
            <person name="Steenblock K."/>
            <person name="Schneider S."/>
            <person name="Klenk H.-P."/>
            <person name="Eisen J.A."/>
        </authorList>
    </citation>
    <scope>NUCLEOTIDE SEQUENCE [LARGE SCALE GENOMIC DNA]</scope>
    <source>
        <strain evidence="12">DSM 14684 / CIP 108061 / JCM 11494 / NBRC 100937 / ID131577</strain>
    </source>
</reference>
<comment type="pathway">
    <text evidence="4">Aromatic compound metabolism; naphthalene degradation.</text>
</comment>
<evidence type="ECO:0000313" key="12">
    <source>
        <dbReference type="Proteomes" id="UP000008229"/>
    </source>
</evidence>
<evidence type="ECO:0000313" key="11">
    <source>
        <dbReference type="EMBL" id="ADB51020.1"/>
    </source>
</evidence>
<dbReference type="NCBIfam" id="NF010000">
    <property type="entry name" value="PRK13473.1"/>
    <property type="match status" value="1"/>
</dbReference>
<comment type="catalytic activity">
    <reaction evidence="5">
        <text>salicylaldehyde + NAD(+) + H2O = salicylate + NADH + 2 H(+)</text>
        <dbReference type="Rhea" id="RHEA:18537"/>
        <dbReference type="ChEBI" id="CHEBI:15377"/>
        <dbReference type="ChEBI" id="CHEBI:15378"/>
        <dbReference type="ChEBI" id="CHEBI:16008"/>
        <dbReference type="ChEBI" id="CHEBI:30762"/>
        <dbReference type="ChEBI" id="CHEBI:57540"/>
        <dbReference type="ChEBI" id="CHEBI:57945"/>
        <dbReference type="EC" id="1.2.1.65"/>
    </reaction>
</comment>
<dbReference type="InterPro" id="IPR016160">
    <property type="entry name" value="Ald_DH_CS_CYS"/>
</dbReference>
<dbReference type="SUPFAM" id="SSF53720">
    <property type="entry name" value="ALDH-like"/>
    <property type="match status" value="1"/>
</dbReference>
<dbReference type="PROSITE" id="PS00070">
    <property type="entry name" value="ALDEHYDE_DEHYDR_CYS"/>
    <property type="match status" value="1"/>
</dbReference>
<accession>D3F8Q6</accession>
<dbReference type="InterPro" id="IPR016163">
    <property type="entry name" value="Ald_DH_C"/>
</dbReference>
<evidence type="ECO:0000256" key="8">
    <source>
        <dbReference type="PROSITE-ProRule" id="PRU10007"/>
    </source>
</evidence>
<dbReference type="RefSeq" id="WP_012934071.1">
    <property type="nucleotide sequence ID" value="NC_013739.1"/>
</dbReference>
<dbReference type="Pfam" id="PF00171">
    <property type="entry name" value="Aldedh"/>
    <property type="match status" value="1"/>
</dbReference>
<dbReference type="InterPro" id="IPR015590">
    <property type="entry name" value="Aldehyde_DH_dom"/>
</dbReference>
<keyword evidence="2" id="KW-0058">Aromatic hydrocarbons catabolism</keyword>
<evidence type="ECO:0000256" key="5">
    <source>
        <dbReference type="ARBA" id="ARBA00050596"/>
    </source>
</evidence>
<dbReference type="eggNOG" id="COG1012">
    <property type="taxonomic scope" value="Bacteria"/>
</dbReference>
<evidence type="ECO:0000256" key="1">
    <source>
        <dbReference type="ARBA" id="ARBA00009986"/>
    </source>
</evidence>
<evidence type="ECO:0000256" key="9">
    <source>
        <dbReference type="RuleBase" id="RU003345"/>
    </source>
</evidence>
<keyword evidence="3 9" id="KW-0560">Oxidoreductase</keyword>
<dbReference type="PROSITE" id="PS00687">
    <property type="entry name" value="ALDEHYDE_DEHYDR_GLU"/>
    <property type="match status" value="1"/>
</dbReference>
<dbReference type="InterPro" id="IPR016162">
    <property type="entry name" value="Ald_DH_N"/>
</dbReference>
<keyword evidence="12" id="KW-1185">Reference proteome</keyword>
<evidence type="ECO:0000256" key="7">
    <source>
        <dbReference type="ARBA" id="ARBA00070319"/>
    </source>
</evidence>
<protein>
    <recommendedName>
        <fullName evidence="7">Salicylaldehyde dehydrogenase</fullName>
        <ecNumber evidence="6">1.2.1.65</ecNumber>
    </recommendedName>
</protein>
<organism evidence="11 12">
    <name type="scientific">Conexibacter woesei (strain DSM 14684 / CCUG 47730 / CIP 108061 / JCM 11494 / NBRC 100937 / ID131577)</name>
    <dbReference type="NCBI Taxonomy" id="469383"/>
    <lineage>
        <taxon>Bacteria</taxon>
        <taxon>Bacillati</taxon>
        <taxon>Actinomycetota</taxon>
        <taxon>Thermoleophilia</taxon>
        <taxon>Solirubrobacterales</taxon>
        <taxon>Conexibacteraceae</taxon>
        <taxon>Conexibacter</taxon>
    </lineage>
</organism>
<name>D3F8Q6_CONWI</name>
<dbReference type="InterPro" id="IPR016161">
    <property type="entry name" value="Ald_DH/histidinol_DH"/>
</dbReference>
<dbReference type="OrthoDB" id="6882680at2"/>
<evidence type="ECO:0000256" key="6">
    <source>
        <dbReference type="ARBA" id="ARBA00066992"/>
    </source>
</evidence>
<dbReference type="Gene3D" id="3.40.605.10">
    <property type="entry name" value="Aldehyde Dehydrogenase, Chain A, domain 1"/>
    <property type="match status" value="1"/>
</dbReference>
<dbReference type="PANTHER" id="PTHR11699">
    <property type="entry name" value="ALDEHYDE DEHYDROGENASE-RELATED"/>
    <property type="match status" value="1"/>
</dbReference>
<evidence type="ECO:0000256" key="2">
    <source>
        <dbReference type="ARBA" id="ARBA00022797"/>
    </source>
</evidence>
<feature type="domain" description="Aldehyde dehydrogenase" evidence="10">
    <location>
        <begin position="25"/>
        <end position="480"/>
    </location>
</feature>
<dbReference type="FunFam" id="3.40.605.10:FF:000007">
    <property type="entry name" value="NAD/NADP-dependent betaine aldehyde dehydrogenase"/>
    <property type="match status" value="1"/>
</dbReference>
<dbReference type="FunFam" id="3.40.309.10:FF:000010">
    <property type="entry name" value="Gamma-aminobutyraldehyde dehydrogenase"/>
    <property type="match status" value="1"/>
</dbReference>
<feature type="active site" evidence="8">
    <location>
        <position position="253"/>
    </location>
</feature>
<gene>
    <name evidence="11" type="ordered locus">Cwoe_2601</name>
</gene>
<sequence>MAHTTDSTSAQNVVGGRKVDAVDGATREIVNPATGATIGVVPEGTGADVERAVEAARAAKAEWLDATPGERAGVLLGIADVIDANREQLAQLESADAGKPLEAAREEMDGCADVLRYFAGAARNLEGKAAGEYIKGYTSMVRREPIGIVAGIAPWNYPLMMAAWKLGPALAAGNVQILKPAEGTPLSLLALADLTRDTIPTGVLNVITGDGPNVGQKLVEHPAIGLVSLTGDVRTGKTIARTAADTLKRVHLELGGKAPVVVLDDADVEQAVAAIRVAGYWNAGQDCTAGTRIIATKGVYDRLVEQLVPAVASLKVGDPADGDEIEMGPVISKRQQERAFGFLERATAAGATVLTGGSNGAGPAGGSFVAPTIVADVTQDSEIVQNEVFGPVVTIQRVDDYAQALAYANDSRYGLAASVFTENVGRALDAARRLEFGCVWVNDHLTPITSEMPHGGFKESGYGKDMSMYSLEDYTQVKHVAMRIGI</sequence>
<dbReference type="EC" id="1.2.1.65" evidence="6"/>
<evidence type="ECO:0000259" key="10">
    <source>
        <dbReference type="Pfam" id="PF00171"/>
    </source>
</evidence>
<dbReference type="InterPro" id="IPR029510">
    <property type="entry name" value="Ald_DH_CS_GLU"/>
</dbReference>
<dbReference type="EMBL" id="CP001854">
    <property type="protein sequence ID" value="ADB51020.1"/>
    <property type="molecule type" value="Genomic_DNA"/>
</dbReference>
<dbReference type="Gene3D" id="3.40.309.10">
    <property type="entry name" value="Aldehyde Dehydrogenase, Chain A, domain 2"/>
    <property type="match status" value="1"/>
</dbReference>
<proteinExistence type="inferred from homology"/>
<dbReference type="KEGG" id="cwo:Cwoe_2601"/>
<dbReference type="Proteomes" id="UP000008229">
    <property type="component" value="Chromosome"/>
</dbReference>
<evidence type="ECO:0000256" key="4">
    <source>
        <dbReference type="ARBA" id="ARBA00035632"/>
    </source>
</evidence>
<dbReference type="HOGENOM" id="CLU_005391_1_0_11"/>
<dbReference type="STRING" id="469383.Cwoe_2601"/>